<dbReference type="RefSeq" id="WP_089997018.1">
    <property type="nucleotide sequence ID" value="NZ_FOIZ01000002.1"/>
</dbReference>
<reference evidence="1 2" key="1">
    <citation type="submission" date="2016-10" db="EMBL/GenBank/DDBJ databases">
        <authorList>
            <person name="de Groot N.N."/>
        </authorList>
    </citation>
    <scope>NUCLEOTIDE SEQUENCE [LARGE SCALE GENOMIC DNA]</scope>
    <source>
        <strain evidence="1 2">DSM 17925</strain>
    </source>
</reference>
<dbReference type="OrthoDB" id="9796999at2"/>
<protein>
    <submittedName>
        <fullName evidence="1">Uncharacterized conserved protein YdeI, YjbR/CyaY-like superfamily, DUF1801 family</fullName>
    </submittedName>
</protein>
<gene>
    <name evidence="1" type="ORF">SAMN04488515_3383</name>
</gene>
<evidence type="ECO:0000313" key="2">
    <source>
        <dbReference type="Proteomes" id="UP000199167"/>
    </source>
</evidence>
<evidence type="ECO:0000313" key="1">
    <source>
        <dbReference type="EMBL" id="SEW45764.1"/>
    </source>
</evidence>
<keyword evidence="2" id="KW-1185">Reference proteome</keyword>
<dbReference type="Pfam" id="PF13376">
    <property type="entry name" value="OmdA"/>
    <property type="match status" value="1"/>
</dbReference>
<organism evidence="1 2">
    <name type="scientific">Cognatiyoonia koreensis</name>
    <dbReference type="NCBI Taxonomy" id="364200"/>
    <lineage>
        <taxon>Bacteria</taxon>
        <taxon>Pseudomonadati</taxon>
        <taxon>Pseudomonadota</taxon>
        <taxon>Alphaproteobacteria</taxon>
        <taxon>Rhodobacterales</taxon>
        <taxon>Paracoccaceae</taxon>
        <taxon>Cognatiyoonia</taxon>
    </lineage>
</organism>
<sequence>MIRTENFAQVEVTSGDALHRWLLDHHAQMESVWLVTFKKSEPDKYLDRFAVLDELLCFGWIDGIRRKLDDARTMQLISPRKEQTWAQTYKDRVARLRAEGRMHPAGEAAIAHSKELGKWDEMADVDALIVPDDLLAALQAYAPADVHFTNFSPSSRRNMLRWLKQAKTGPTRVKRIAQIATLAARNEKVPQM</sequence>
<name>A0A1I0RY05_9RHOB</name>
<dbReference type="STRING" id="364200.SAMN04488515_3383"/>
<dbReference type="EMBL" id="FOIZ01000002">
    <property type="protein sequence ID" value="SEW45764.1"/>
    <property type="molecule type" value="Genomic_DNA"/>
</dbReference>
<dbReference type="AlphaFoldDB" id="A0A1I0RY05"/>
<accession>A0A1I0RY05</accession>
<proteinExistence type="predicted"/>
<dbReference type="Proteomes" id="UP000199167">
    <property type="component" value="Unassembled WGS sequence"/>
</dbReference>